<dbReference type="EMBL" id="JPYI02000075">
    <property type="protein sequence ID" value="OQP78230.1"/>
    <property type="molecule type" value="Genomic_DNA"/>
</dbReference>
<reference evidence="2 3" key="2">
    <citation type="journal article" date="2017" name="Plant Pathol.">
        <title>Pathogenicity and virulence gene content of Xanthomonas strains infecting Araceae, formerly known as Xanthomonas axonopodis pv. dieffenbachiae.</title>
        <authorList>
            <person name="Constantin E.C."/>
            <person name="Haegeman A."/>
            <person name="Van Vaerenbergh J."/>
            <person name="Baeyen S."/>
            <person name="Van Malderghem C."/>
            <person name="Maes M."/>
            <person name="Cottyn B."/>
        </authorList>
    </citation>
    <scope>NUCLEOTIDE SEQUENCE [LARGE SCALE GENOMIC DNA]</scope>
    <source>
        <strain evidence="2 3">LMG 25940</strain>
    </source>
</reference>
<dbReference type="Proteomes" id="UP000050546">
    <property type="component" value="Unassembled WGS sequence"/>
</dbReference>
<organism evidence="2 3">
    <name type="scientific">Xanthomonas phaseoli pv. dieffenbachiae</name>
    <dbReference type="NCBI Taxonomy" id="92828"/>
    <lineage>
        <taxon>Bacteria</taxon>
        <taxon>Pseudomonadati</taxon>
        <taxon>Pseudomonadota</taxon>
        <taxon>Gammaproteobacteria</taxon>
        <taxon>Lysobacterales</taxon>
        <taxon>Lysobacteraceae</taxon>
        <taxon>Xanthomonas</taxon>
    </lineage>
</organism>
<sequence length="46" mass="5165">MIEGPRGSTGGTGTLRNAYRPCTCSDQPASVRFKVDDVERVRRHMR</sequence>
<name>A0A1V9H650_9XANT</name>
<reference evidence="2 3" key="1">
    <citation type="journal article" date="2016" name="Plant Pathol.">
        <title>Genetic characterization of strains named as Xanthomonas axonopodis pv. dieffenbachiae leads to a taxonomic revision of the X. axonopodis species complex.</title>
        <authorList>
            <person name="Constantin E.C."/>
            <person name="Cleenwerck I."/>
            <person name="Maes M."/>
            <person name="Baeyen S."/>
            <person name="Van Malderghem C."/>
            <person name="De Vos P."/>
            <person name="Cottyn B."/>
        </authorList>
    </citation>
    <scope>NUCLEOTIDE SEQUENCE [LARGE SCALE GENOMIC DNA]</scope>
    <source>
        <strain evidence="2 3">LMG 25940</strain>
    </source>
</reference>
<feature type="region of interest" description="Disordered" evidence="1">
    <location>
        <begin position="1"/>
        <end position="20"/>
    </location>
</feature>
<proteinExistence type="predicted"/>
<gene>
    <name evidence="2" type="ORF">IM53_011575</name>
</gene>
<protein>
    <submittedName>
        <fullName evidence="2">Uncharacterized protein</fullName>
    </submittedName>
</protein>
<evidence type="ECO:0000256" key="1">
    <source>
        <dbReference type="SAM" id="MobiDB-lite"/>
    </source>
</evidence>
<evidence type="ECO:0000313" key="3">
    <source>
        <dbReference type="Proteomes" id="UP000050546"/>
    </source>
</evidence>
<dbReference type="AlphaFoldDB" id="A0A1V9H650"/>
<evidence type="ECO:0000313" key="2">
    <source>
        <dbReference type="EMBL" id="OQP78230.1"/>
    </source>
</evidence>
<accession>A0A1V9H650</accession>
<comment type="caution">
    <text evidence="2">The sequence shown here is derived from an EMBL/GenBank/DDBJ whole genome shotgun (WGS) entry which is preliminary data.</text>
</comment>